<keyword evidence="2 7" id="KW-0285">Flavoprotein</keyword>
<evidence type="ECO:0000256" key="2">
    <source>
        <dbReference type="ARBA" id="ARBA00022630"/>
    </source>
</evidence>
<dbReference type="InterPro" id="IPR023753">
    <property type="entry name" value="FAD/NAD-binding_dom"/>
</dbReference>
<comment type="caution">
    <text evidence="10">The sequence shown here is derived from an EMBL/GenBank/DDBJ whole genome shotgun (WGS) entry which is preliminary data.</text>
</comment>
<dbReference type="CDD" id="cd02947">
    <property type="entry name" value="TRX_family"/>
    <property type="match status" value="1"/>
</dbReference>
<protein>
    <recommendedName>
        <fullName evidence="7">Thioredoxin reductase</fullName>
        <ecNumber evidence="7">1.8.1.9</ecNumber>
    </recommendedName>
</protein>
<dbReference type="InterPro" id="IPR013766">
    <property type="entry name" value="Thioredoxin_domain"/>
</dbReference>
<evidence type="ECO:0000313" key="11">
    <source>
        <dbReference type="Proteomes" id="UP000187338"/>
    </source>
</evidence>
<dbReference type="EMBL" id="BDJL01000007">
    <property type="protein sequence ID" value="GAV24433.1"/>
    <property type="molecule type" value="Genomic_DNA"/>
</dbReference>
<dbReference type="Pfam" id="PF07992">
    <property type="entry name" value="Pyr_redox_2"/>
    <property type="match status" value="1"/>
</dbReference>
<keyword evidence="11" id="KW-1185">Reference proteome</keyword>
<keyword evidence="4 7" id="KW-0560">Oxidoreductase</keyword>
<evidence type="ECO:0000256" key="6">
    <source>
        <dbReference type="ARBA" id="ARBA00023284"/>
    </source>
</evidence>
<comment type="similarity">
    <text evidence="1 7">Belongs to the class-II pyridine nucleotide-disulfide oxidoreductase family.</text>
</comment>
<reference evidence="11" key="1">
    <citation type="submission" date="2016-12" db="EMBL/GenBank/DDBJ databases">
        <title>Draft Genome Sequences od Carboxydothermus pertinax and islandicus, Hydrogenogenic Carboxydotrophic Bacteria.</title>
        <authorList>
            <person name="Fukuyama Y."/>
            <person name="Ohmae K."/>
            <person name="Yoneda Y."/>
            <person name="Yoshida T."/>
            <person name="Sako Y."/>
        </authorList>
    </citation>
    <scope>NUCLEOTIDE SEQUENCE [LARGE SCALE GENOMIC DNA]</scope>
    <source>
        <strain evidence="11">SET</strain>
    </source>
</reference>
<dbReference type="PROSITE" id="PS00573">
    <property type="entry name" value="PYRIDINE_REDOX_2"/>
    <property type="match status" value="1"/>
</dbReference>
<evidence type="ECO:0000256" key="3">
    <source>
        <dbReference type="ARBA" id="ARBA00022827"/>
    </source>
</evidence>
<evidence type="ECO:0000256" key="1">
    <source>
        <dbReference type="ARBA" id="ARBA00009333"/>
    </source>
</evidence>
<dbReference type="Proteomes" id="UP000187338">
    <property type="component" value="Unassembled WGS sequence"/>
</dbReference>
<dbReference type="Pfam" id="PF00085">
    <property type="entry name" value="Thioredoxin"/>
    <property type="match status" value="1"/>
</dbReference>
<feature type="domain" description="Thioredoxin" evidence="9">
    <location>
        <begin position="1"/>
        <end position="110"/>
    </location>
</feature>
<evidence type="ECO:0000256" key="5">
    <source>
        <dbReference type="ARBA" id="ARBA00023157"/>
    </source>
</evidence>
<evidence type="ECO:0000256" key="7">
    <source>
        <dbReference type="RuleBase" id="RU003880"/>
    </source>
</evidence>
<dbReference type="OrthoDB" id="9806179at2"/>
<dbReference type="InterPro" id="IPR005982">
    <property type="entry name" value="Thioredox_Rdtase"/>
</dbReference>
<dbReference type="InterPro" id="IPR050097">
    <property type="entry name" value="Ferredoxin-NADP_redctase_2"/>
</dbReference>
<dbReference type="AlphaFoldDB" id="A0A1L8CZX4"/>
<dbReference type="SUPFAM" id="SSF52833">
    <property type="entry name" value="Thioredoxin-like"/>
    <property type="match status" value="1"/>
</dbReference>
<dbReference type="PANTHER" id="PTHR48105">
    <property type="entry name" value="THIOREDOXIN REDUCTASE 1-RELATED-RELATED"/>
    <property type="match status" value="1"/>
</dbReference>
<dbReference type="PRINTS" id="PR00368">
    <property type="entry name" value="FADPNR"/>
</dbReference>
<keyword evidence="5" id="KW-1015">Disulfide bond</keyword>
<dbReference type="GO" id="GO:0019430">
    <property type="term" value="P:removal of superoxide radicals"/>
    <property type="evidence" value="ECO:0007669"/>
    <property type="project" value="UniProtKB-UniRule"/>
</dbReference>
<evidence type="ECO:0000313" key="10">
    <source>
        <dbReference type="EMBL" id="GAV24433.1"/>
    </source>
</evidence>
<dbReference type="Gene3D" id="3.50.50.60">
    <property type="entry name" value="FAD/NAD(P)-binding domain"/>
    <property type="match status" value="2"/>
</dbReference>
<dbReference type="EC" id="1.8.1.9" evidence="7"/>
<dbReference type="STRING" id="661089.ciss_03660"/>
<sequence>MSEKVIYLSQEQFDEVVLKSDVPVIVDFYSEDCPPCEALAPAYEKLAHQYGDKFKFVKIYRQQNRPLAEKLGVKGSPTVLFYVNGQEVGERLTGYISKRQLREAMEKAFGQKLLPEVPETVKYDVIVLGGGPAGLSAALYTARAKLRTIVVDESVPGGQAATTYHIANYPGTSGTVRGKELTQNMLNQALSFGAEVDDLKEVLKVELTGDVKRVVTEDKIYEAPAIILATGAEPRKLPAEGEDLFRGRGVHYCATCDGAMYQGMKVVVVGGGNSAVEEAVFLTRFATEVTIIHQFDHFQASKVAQEEAFANPKIKVIWDSEVRKVVGDKHVTGVVIENLKTKELSTVPTDGVFVYIGTQPKTNLFAGQVEMNEWGYIITDEEMRTNIPGVFAAGDLRQKSVRQAVTAAADGVIAAVNVERYLASKK</sequence>
<dbReference type="RefSeq" id="WP_075864635.1">
    <property type="nucleotide sequence ID" value="NZ_BDJL01000007.1"/>
</dbReference>
<dbReference type="InterPro" id="IPR008255">
    <property type="entry name" value="Pyr_nucl-diS_OxRdtase_2_AS"/>
</dbReference>
<comment type="subunit">
    <text evidence="7">Homodimer.</text>
</comment>
<proteinExistence type="inferred from homology"/>
<evidence type="ECO:0000259" key="9">
    <source>
        <dbReference type="PROSITE" id="PS51352"/>
    </source>
</evidence>
<keyword evidence="8" id="KW-0521">NADP</keyword>
<dbReference type="InterPro" id="IPR036188">
    <property type="entry name" value="FAD/NAD-bd_sf"/>
</dbReference>
<keyword evidence="6 7" id="KW-0676">Redox-active center</keyword>
<dbReference type="SUPFAM" id="SSF51905">
    <property type="entry name" value="FAD/NAD(P)-binding domain"/>
    <property type="match status" value="1"/>
</dbReference>
<evidence type="ECO:0000256" key="4">
    <source>
        <dbReference type="ARBA" id="ARBA00023002"/>
    </source>
</evidence>
<dbReference type="GO" id="GO:0004791">
    <property type="term" value="F:thioredoxin-disulfide reductase (NADPH) activity"/>
    <property type="evidence" value="ECO:0007669"/>
    <property type="project" value="UniProtKB-UniRule"/>
</dbReference>
<name>A0A1L8CZX4_9THEO</name>
<organism evidence="10 11">
    <name type="scientific">Carboxydothermus islandicus</name>
    <dbReference type="NCBI Taxonomy" id="661089"/>
    <lineage>
        <taxon>Bacteria</taxon>
        <taxon>Bacillati</taxon>
        <taxon>Bacillota</taxon>
        <taxon>Clostridia</taxon>
        <taxon>Thermoanaerobacterales</taxon>
        <taxon>Thermoanaerobacteraceae</taxon>
        <taxon>Carboxydothermus</taxon>
    </lineage>
</organism>
<dbReference type="InterPro" id="IPR036249">
    <property type="entry name" value="Thioredoxin-like_sf"/>
</dbReference>
<keyword evidence="3 7" id="KW-0274">FAD</keyword>
<gene>
    <name evidence="10" type="ORF">ciss_03660</name>
</gene>
<dbReference type="GO" id="GO:0005737">
    <property type="term" value="C:cytoplasm"/>
    <property type="evidence" value="ECO:0007669"/>
    <property type="project" value="InterPro"/>
</dbReference>
<dbReference type="PROSITE" id="PS51352">
    <property type="entry name" value="THIOREDOXIN_2"/>
    <property type="match status" value="1"/>
</dbReference>
<comment type="catalytic activity">
    <reaction evidence="7">
        <text>[thioredoxin]-dithiol + NADP(+) = [thioredoxin]-disulfide + NADPH + H(+)</text>
        <dbReference type="Rhea" id="RHEA:20345"/>
        <dbReference type="Rhea" id="RHEA-COMP:10698"/>
        <dbReference type="Rhea" id="RHEA-COMP:10700"/>
        <dbReference type="ChEBI" id="CHEBI:15378"/>
        <dbReference type="ChEBI" id="CHEBI:29950"/>
        <dbReference type="ChEBI" id="CHEBI:50058"/>
        <dbReference type="ChEBI" id="CHEBI:57783"/>
        <dbReference type="ChEBI" id="CHEBI:58349"/>
        <dbReference type="EC" id="1.8.1.9"/>
    </reaction>
</comment>
<accession>A0A1L8CZX4</accession>
<comment type="cofactor">
    <cofactor evidence="8">
        <name>FAD</name>
        <dbReference type="ChEBI" id="CHEBI:57692"/>
    </cofactor>
    <text evidence="8">Binds 1 FAD per subunit.</text>
</comment>
<dbReference type="PRINTS" id="PR00469">
    <property type="entry name" value="PNDRDTASEII"/>
</dbReference>
<dbReference type="NCBIfam" id="TIGR01292">
    <property type="entry name" value="TRX_reduct"/>
    <property type="match status" value="1"/>
</dbReference>
<dbReference type="Gene3D" id="3.40.30.10">
    <property type="entry name" value="Glutaredoxin"/>
    <property type="match status" value="1"/>
</dbReference>
<evidence type="ECO:0000256" key="8">
    <source>
        <dbReference type="RuleBase" id="RU003881"/>
    </source>
</evidence>